<dbReference type="SUPFAM" id="SSF56281">
    <property type="entry name" value="Metallo-hydrolase/oxidoreductase"/>
    <property type="match status" value="1"/>
</dbReference>
<dbReference type="GO" id="GO:0016180">
    <property type="term" value="P:snRNA processing"/>
    <property type="evidence" value="ECO:0007669"/>
    <property type="project" value="TreeGrafter"/>
</dbReference>
<protein>
    <submittedName>
        <fullName evidence="12">Integrator complex subunit 11</fullName>
    </submittedName>
</protein>
<dbReference type="SMART" id="SM00849">
    <property type="entry name" value="Lactamase_B"/>
    <property type="match status" value="1"/>
</dbReference>
<dbReference type="GO" id="GO:0005737">
    <property type="term" value="C:cytoplasm"/>
    <property type="evidence" value="ECO:0007669"/>
    <property type="project" value="UniProtKB-SubCell"/>
</dbReference>
<dbReference type="GO" id="GO:0005634">
    <property type="term" value="C:nucleus"/>
    <property type="evidence" value="ECO:0007669"/>
    <property type="project" value="UniProtKB-SubCell"/>
</dbReference>
<feature type="domain" description="Metallo-beta-lactamase" evidence="10">
    <location>
        <begin position="15"/>
        <end position="220"/>
    </location>
</feature>
<comment type="subcellular location">
    <subcellularLocation>
        <location evidence="3">Cytoplasm</location>
    </subcellularLocation>
    <subcellularLocation>
        <location evidence="2">Nucleus</location>
    </subcellularLocation>
</comment>
<dbReference type="InterPro" id="IPR011108">
    <property type="entry name" value="RMMBL"/>
</dbReference>
<dbReference type="InterPro" id="IPR041897">
    <property type="entry name" value="INTS11-like_MBL-fold"/>
</dbReference>
<dbReference type="InterPro" id="IPR036866">
    <property type="entry name" value="RibonucZ/Hydroxyglut_hydro"/>
</dbReference>
<name>A0A9Q0LTA3_ANAIG</name>
<dbReference type="EMBL" id="JAPDFW010000053">
    <property type="protein sequence ID" value="KAJ5078562.1"/>
    <property type="molecule type" value="Genomic_DNA"/>
</dbReference>
<evidence type="ECO:0000256" key="7">
    <source>
        <dbReference type="ARBA" id="ARBA00022801"/>
    </source>
</evidence>
<evidence type="ECO:0000256" key="9">
    <source>
        <dbReference type="ARBA" id="ARBA00023242"/>
    </source>
</evidence>
<comment type="caution">
    <text evidence="12">The sequence shown here is derived from an EMBL/GenBank/DDBJ whole genome shotgun (WGS) entry which is preliminary data.</text>
</comment>
<keyword evidence="7" id="KW-0378">Hydrolase</keyword>
<evidence type="ECO:0000256" key="2">
    <source>
        <dbReference type="ARBA" id="ARBA00004123"/>
    </source>
</evidence>
<dbReference type="OrthoDB" id="10249535at2759"/>
<dbReference type="FunFam" id="3.40.50.10890:FF:000002">
    <property type="entry name" value="Integrator complex subunit 11"/>
    <property type="match status" value="1"/>
</dbReference>
<evidence type="ECO:0000256" key="1">
    <source>
        <dbReference type="ARBA" id="ARBA00001947"/>
    </source>
</evidence>
<dbReference type="Gene3D" id="3.40.50.10890">
    <property type="match status" value="1"/>
</dbReference>
<dbReference type="Pfam" id="PF16661">
    <property type="entry name" value="Lactamase_B_6"/>
    <property type="match status" value="1"/>
</dbReference>
<dbReference type="CDD" id="cd16291">
    <property type="entry name" value="INTS11-like_MBL-fold"/>
    <property type="match status" value="1"/>
</dbReference>
<comment type="similarity">
    <text evidence="4">Belongs to the metallo-beta-lactamase superfamily. RNA-metabolizing metallo-beta-lactamase-like family. INTS11 subfamily.</text>
</comment>
<dbReference type="SMART" id="SM01027">
    <property type="entry name" value="Beta-Casp"/>
    <property type="match status" value="1"/>
</dbReference>
<keyword evidence="6" id="KW-0479">Metal-binding</keyword>
<dbReference type="OMA" id="YLDGMIW"/>
<dbReference type="Gene3D" id="3.60.15.10">
    <property type="entry name" value="Ribonuclease Z/Hydroxyacylglutathione hydrolase-like"/>
    <property type="match status" value="1"/>
</dbReference>
<keyword evidence="9" id="KW-0539">Nucleus</keyword>
<dbReference type="AlphaFoldDB" id="A0A9Q0LTA3"/>
<accession>A0A9Q0LTA3</accession>
<dbReference type="InterPro" id="IPR001279">
    <property type="entry name" value="Metallo-B-lactamas"/>
</dbReference>
<evidence type="ECO:0000256" key="6">
    <source>
        <dbReference type="ARBA" id="ARBA00022723"/>
    </source>
</evidence>
<organism evidence="12 13">
    <name type="scientific">Anaeramoeba ignava</name>
    <name type="common">Anaerobic marine amoeba</name>
    <dbReference type="NCBI Taxonomy" id="1746090"/>
    <lineage>
        <taxon>Eukaryota</taxon>
        <taxon>Metamonada</taxon>
        <taxon>Anaeramoebidae</taxon>
        <taxon>Anaeramoeba</taxon>
    </lineage>
</organism>
<comment type="cofactor">
    <cofactor evidence="1">
        <name>Zn(2+)</name>
        <dbReference type="ChEBI" id="CHEBI:29105"/>
    </cofactor>
</comment>
<dbReference type="GO" id="GO:0046872">
    <property type="term" value="F:metal ion binding"/>
    <property type="evidence" value="ECO:0007669"/>
    <property type="project" value="UniProtKB-KW"/>
</dbReference>
<evidence type="ECO:0000256" key="5">
    <source>
        <dbReference type="ARBA" id="ARBA00022490"/>
    </source>
</evidence>
<dbReference type="PANTHER" id="PTHR11203">
    <property type="entry name" value="CLEAVAGE AND POLYADENYLATION SPECIFICITY FACTOR FAMILY MEMBER"/>
    <property type="match status" value="1"/>
</dbReference>
<dbReference type="Pfam" id="PF10996">
    <property type="entry name" value="Beta-Casp"/>
    <property type="match status" value="1"/>
</dbReference>
<keyword evidence="5" id="KW-0963">Cytoplasm</keyword>
<evidence type="ECO:0000256" key="3">
    <source>
        <dbReference type="ARBA" id="ARBA00004496"/>
    </source>
</evidence>
<sequence length="624" mass="71205">MGIQFLALGAGRMVGRSCLIVTMGNKTIMLDCGVHLGKKEERFPDFSQIKTKIDCVIISHFHLDHCGALPYFTEKIGYSGPIYMTTPTKAICPIILEDYVHVTSDSNEETPFFSSQMIKDSMNKVIGINFLETIEIEEDFEIRAYYAGHVLGAALFYVRVGQESIVYTGDFSMTSDQHLGSASIEKLNPDLLITESTYGHSIRDPKSSREKHFLKLIHEHIDKGGKVLIPVFSLGRAQELCILLETYWERMGLDVPIYLATGLAEKANEFYKIFSNWMNQELKDSVLKKNRNVFEFRHIKPFDRTKVSIETPGPMVMFASPGMLHSGTSLAIFRIWAPLEKNLVIIPGYCVSGTVGSKLSETGPHRVEIGKGEEIQVNCKVKFVSFSAHADMMGIIHLIKQCEPKKIALVHGEFGNMSILRNQIQRLTKIPCSLPKTGQIEFFETIPKTEIKISRKLIQNELKLTKNDNFMKFSKYQLHNFKRVKVSENENWINGITLTKRNNQNSNNISKIYFLDPEKTIEKTNLVRHKMKFLETLQLQQEMIPQRNSEKEESIIQVIANELKQILVGDYDYDVFVDQNDIKVAGTSIKINSKNQQNIVIEWEFEDEDIALRTIGVLKQRICK</sequence>
<dbReference type="GO" id="GO:0016787">
    <property type="term" value="F:hydrolase activity"/>
    <property type="evidence" value="ECO:0007669"/>
    <property type="project" value="UniProtKB-KW"/>
</dbReference>
<dbReference type="GO" id="GO:0004521">
    <property type="term" value="F:RNA endonuclease activity"/>
    <property type="evidence" value="ECO:0007669"/>
    <property type="project" value="TreeGrafter"/>
</dbReference>
<gene>
    <name evidence="12" type="ORF">M0811_04887</name>
</gene>
<proteinExistence type="inferred from homology"/>
<evidence type="ECO:0000256" key="8">
    <source>
        <dbReference type="ARBA" id="ARBA00022833"/>
    </source>
</evidence>
<evidence type="ECO:0000256" key="4">
    <source>
        <dbReference type="ARBA" id="ARBA00007093"/>
    </source>
</evidence>
<dbReference type="Pfam" id="PF07521">
    <property type="entry name" value="RMMBL"/>
    <property type="match status" value="1"/>
</dbReference>
<keyword evidence="13" id="KW-1185">Reference proteome</keyword>
<dbReference type="InterPro" id="IPR022712">
    <property type="entry name" value="Beta_Casp"/>
</dbReference>
<evidence type="ECO:0000259" key="11">
    <source>
        <dbReference type="SMART" id="SM01027"/>
    </source>
</evidence>
<keyword evidence="8" id="KW-0862">Zinc</keyword>
<dbReference type="Proteomes" id="UP001149090">
    <property type="component" value="Unassembled WGS sequence"/>
</dbReference>
<evidence type="ECO:0000259" key="10">
    <source>
        <dbReference type="SMART" id="SM00849"/>
    </source>
</evidence>
<dbReference type="InterPro" id="IPR050698">
    <property type="entry name" value="MBL"/>
</dbReference>
<evidence type="ECO:0000313" key="13">
    <source>
        <dbReference type="Proteomes" id="UP001149090"/>
    </source>
</evidence>
<feature type="domain" description="Beta-Casp" evidence="11">
    <location>
        <begin position="237"/>
        <end position="359"/>
    </location>
</feature>
<dbReference type="FunFam" id="3.60.15.10:FF:000028">
    <property type="entry name" value="Integrator complex subunit 11 isoform X3"/>
    <property type="match status" value="1"/>
</dbReference>
<dbReference type="PANTHER" id="PTHR11203:SF37">
    <property type="entry name" value="INTEGRATOR COMPLEX SUBUNIT 11"/>
    <property type="match status" value="1"/>
</dbReference>
<reference evidence="12" key="1">
    <citation type="submission" date="2022-10" db="EMBL/GenBank/DDBJ databases">
        <title>Novel sulphate-reducing endosymbionts in the free-living metamonad Anaeramoeba.</title>
        <authorList>
            <person name="Jerlstrom-Hultqvist J."/>
            <person name="Cepicka I."/>
            <person name="Gallot-Lavallee L."/>
            <person name="Salas-Leiva D."/>
            <person name="Curtis B.A."/>
            <person name="Zahonova K."/>
            <person name="Pipaliya S."/>
            <person name="Dacks J."/>
            <person name="Roger A.J."/>
        </authorList>
    </citation>
    <scope>NUCLEOTIDE SEQUENCE</scope>
    <source>
        <strain evidence="12">BMAN</strain>
    </source>
</reference>
<evidence type="ECO:0000313" key="12">
    <source>
        <dbReference type="EMBL" id="KAJ5078562.1"/>
    </source>
</evidence>